<dbReference type="Proteomes" id="UP000664096">
    <property type="component" value="Unassembled WGS sequence"/>
</dbReference>
<gene>
    <name evidence="2" type="ORF">JF539_23340</name>
</gene>
<evidence type="ECO:0000313" key="2">
    <source>
        <dbReference type="EMBL" id="MBN9673313.1"/>
    </source>
</evidence>
<feature type="signal peptide" evidence="1">
    <location>
        <begin position="1"/>
        <end position="21"/>
    </location>
</feature>
<comment type="caution">
    <text evidence="2">The sequence shown here is derived from an EMBL/GenBank/DDBJ whole genome shotgun (WGS) entry which is preliminary data.</text>
</comment>
<dbReference type="RefSeq" id="WP_207143156.1">
    <property type="nucleotide sequence ID" value="NZ_JAEKJZ010000006.1"/>
</dbReference>
<reference evidence="2" key="1">
    <citation type="submission" date="2020-12" db="EMBL/GenBank/DDBJ databases">
        <title>Oil enriched cultivation method for isolating marine PHA-producing bacteria.</title>
        <authorList>
            <person name="Zheng W."/>
            <person name="Yu S."/>
            <person name="Huang Y."/>
        </authorList>
    </citation>
    <scope>NUCLEOTIDE SEQUENCE</scope>
    <source>
        <strain evidence="2">SY-2-12</strain>
    </source>
</reference>
<sequence>MKFWSLAFVVAFLAGAAATKATNASHELAEVGAHSGVPVTTLHTPVTP</sequence>
<accession>A0A939EJ86</accession>
<proteinExistence type="predicted"/>
<dbReference type="AlphaFoldDB" id="A0A939EJ86"/>
<feature type="chain" id="PRO_5036736760" evidence="1">
    <location>
        <begin position="22"/>
        <end position="48"/>
    </location>
</feature>
<dbReference type="EMBL" id="JAEKJZ010000006">
    <property type="protein sequence ID" value="MBN9673313.1"/>
    <property type="molecule type" value="Genomic_DNA"/>
</dbReference>
<keyword evidence="1" id="KW-0732">Signal</keyword>
<protein>
    <submittedName>
        <fullName evidence="2">Uncharacterized protein</fullName>
    </submittedName>
</protein>
<organism evidence="2 3">
    <name type="scientific">Roseibium aggregatum</name>
    <dbReference type="NCBI Taxonomy" id="187304"/>
    <lineage>
        <taxon>Bacteria</taxon>
        <taxon>Pseudomonadati</taxon>
        <taxon>Pseudomonadota</taxon>
        <taxon>Alphaproteobacteria</taxon>
        <taxon>Hyphomicrobiales</taxon>
        <taxon>Stappiaceae</taxon>
        <taxon>Roseibium</taxon>
    </lineage>
</organism>
<evidence type="ECO:0000256" key="1">
    <source>
        <dbReference type="SAM" id="SignalP"/>
    </source>
</evidence>
<evidence type="ECO:0000313" key="3">
    <source>
        <dbReference type="Proteomes" id="UP000664096"/>
    </source>
</evidence>
<name>A0A939EJ86_9HYPH</name>